<keyword evidence="7" id="KW-0234">DNA repair</keyword>
<evidence type="ECO:0000256" key="1">
    <source>
        <dbReference type="ARBA" id="ARBA00004496"/>
    </source>
</evidence>
<comment type="caution">
    <text evidence="12">The sequence shown here is derived from an EMBL/GenBank/DDBJ whole genome shotgun (WGS) entry which is preliminary data.</text>
</comment>
<comment type="subcellular location">
    <subcellularLocation>
        <location evidence="1">Cytoplasm</location>
    </subcellularLocation>
</comment>
<dbReference type="InterPro" id="IPR041335">
    <property type="entry name" value="HSM3_N"/>
</dbReference>
<dbReference type="EMBL" id="LYUB02000018">
    <property type="protein sequence ID" value="OVF06782.1"/>
    <property type="molecule type" value="Genomic_DNA"/>
</dbReference>
<evidence type="ECO:0000256" key="2">
    <source>
        <dbReference type="ARBA" id="ARBA00006823"/>
    </source>
</evidence>
<evidence type="ECO:0000256" key="7">
    <source>
        <dbReference type="ARBA" id="ARBA00023204"/>
    </source>
</evidence>
<dbReference type="Pfam" id="PF18794">
    <property type="entry name" value="HSM3_C"/>
    <property type="match status" value="1"/>
</dbReference>
<sequence length="545" mass="60036">MRATTLDPQASRVLAHLQELVADGAAPDPSLVDDYAAHVSAHPDAVVSGRVLDSPVLIALAPLLARVLHAPPDACYARLLSALLAPLPFADTLKFFSRDHVEAAAQSPSHPVMALAVHVVRAALERHDTDAEEFVRTSDFLPIVVRRVLAEPLLPVAVVADVEAAVRVHAASQHFTWEPWQFLLERPSAVNTDAAVAARYVGIIEPLAARSDVVPLGAVEKLCAFDVEKFFEDEIETEGANKTDLNAEVVELVKSCEEILPHEDETDAVDDKIDNPSKPTVQDSEDDASHLVDPLLAPIVIDFYARLVRRIPLYGIRHPVARCMVHLAHRRQVRCYNAALDPPLSALFSSLSACGSTVPVSRAFLIRLPALADFDFSAHHDVLAFCLLDLAVIPDKDTYFSDHFSAWHLARVPYPRFHCLLHLIDNVDFFALFASAWLSDAIVAALAPPRVYELVARLALYDHSASVMLEKLPLAVDTYLAQPDRSLVNPDLWSLKRDALHHLLFNRSLDLGAWRQPLTASYSEMVNGRKVRAIDPQVAVESRFA</sequence>
<proteinExistence type="inferred from homology"/>
<keyword evidence="4" id="KW-0963">Cytoplasm</keyword>
<evidence type="ECO:0000313" key="12">
    <source>
        <dbReference type="EMBL" id="OVF06782.1"/>
    </source>
</evidence>
<comment type="similarity">
    <text evidence="2">Belongs to the proteasome subunit S5B/HSM3 family.</text>
</comment>
<evidence type="ECO:0000256" key="4">
    <source>
        <dbReference type="ARBA" id="ARBA00022490"/>
    </source>
</evidence>
<organism evidence="12 13">
    <name type="scientific">Clavispora lusitaniae</name>
    <name type="common">Candida lusitaniae</name>
    <dbReference type="NCBI Taxonomy" id="36911"/>
    <lineage>
        <taxon>Eukaryota</taxon>
        <taxon>Fungi</taxon>
        <taxon>Dikarya</taxon>
        <taxon>Ascomycota</taxon>
        <taxon>Saccharomycotina</taxon>
        <taxon>Pichiomycetes</taxon>
        <taxon>Metschnikowiaceae</taxon>
        <taxon>Clavispora</taxon>
    </lineage>
</organism>
<accession>A0AA91T048</accession>
<name>A0AA91T048_CLALS</name>
<feature type="region of interest" description="Disordered" evidence="9">
    <location>
        <begin position="264"/>
        <end position="286"/>
    </location>
</feature>
<dbReference type="KEGG" id="clus:A9F13_18g00979"/>
<evidence type="ECO:0000313" key="13">
    <source>
        <dbReference type="Proteomes" id="UP000195602"/>
    </source>
</evidence>
<evidence type="ECO:0000259" key="11">
    <source>
        <dbReference type="Pfam" id="PF18795"/>
    </source>
</evidence>
<feature type="domain" description="DNA mismatch repair protein HSM3 C-terminal" evidence="10">
    <location>
        <begin position="411"/>
        <end position="539"/>
    </location>
</feature>
<dbReference type="Pfam" id="PF18795">
    <property type="entry name" value="HSM3_N"/>
    <property type="match status" value="1"/>
</dbReference>
<evidence type="ECO:0000256" key="5">
    <source>
        <dbReference type="ARBA" id="ARBA00022763"/>
    </source>
</evidence>
<comment type="function">
    <text evidence="8">Involved in DNA mismatch repair in slow-growing cells. Acts as a chaperone during the assembly of the 26S proteasome, specifically of the base subcomplex of the 19S regulatory complex (RC).</text>
</comment>
<keyword evidence="6" id="KW-0143">Chaperone</keyword>
<evidence type="ECO:0000256" key="8">
    <source>
        <dbReference type="ARBA" id="ARBA00024671"/>
    </source>
</evidence>
<protein>
    <recommendedName>
        <fullName evidence="3">DNA mismatch repair protein HSM3</fullName>
    </recommendedName>
</protein>
<dbReference type="Gene3D" id="1.25.40.580">
    <property type="match status" value="1"/>
</dbReference>
<feature type="compositionally biased region" description="Basic and acidic residues" evidence="9">
    <location>
        <begin position="264"/>
        <end position="275"/>
    </location>
</feature>
<gene>
    <name evidence="12" type="ORF">A9F13_18g00979</name>
</gene>
<dbReference type="Proteomes" id="UP000195602">
    <property type="component" value="Unassembled WGS sequence"/>
</dbReference>
<evidence type="ECO:0000256" key="3">
    <source>
        <dbReference type="ARBA" id="ARBA00019167"/>
    </source>
</evidence>
<evidence type="ECO:0000256" key="9">
    <source>
        <dbReference type="SAM" id="MobiDB-lite"/>
    </source>
</evidence>
<dbReference type="Gene3D" id="1.25.10.50">
    <property type="match status" value="1"/>
</dbReference>
<dbReference type="AlphaFoldDB" id="A0AA91T048"/>
<evidence type="ECO:0000256" key="6">
    <source>
        <dbReference type="ARBA" id="ARBA00023186"/>
    </source>
</evidence>
<dbReference type="GO" id="GO:0005737">
    <property type="term" value="C:cytoplasm"/>
    <property type="evidence" value="ECO:0007669"/>
    <property type="project" value="UniProtKB-SubCell"/>
</dbReference>
<evidence type="ECO:0000259" key="10">
    <source>
        <dbReference type="Pfam" id="PF18794"/>
    </source>
</evidence>
<dbReference type="GO" id="GO:0006281">
    <property type="term" value="P:DNA repair"/>
    <property type="evidence" value="ECO:0007669"/>
    <property type="project" value="UniProtKB-KW"/>
</dbReference>
<keyword evidence="5" id="KW-0227">DNA damage</keyword>
<dbReference type="InterPro" id="IPR040752">
    <property type="entry name" value="HSM3_C"/>
</dbReference>
<reference evidence="12 13" key="1">
    <citation type="submission" date="2017-04" db="EMBL/GenBank/DDBJ databases">
        <title>Draft genome of the yeast Clavispora lusitaniae type strain CBS 6936.</title>
        <authorList>
            <person name="Durrens P."/>
            <person name="Klopp C."/>
            <person name="Biteau N."/>
            <person name="Fitton-Ouhabi V."/>
            <person name="Dementhon K."/>
            <person name="Accoceberry I."/>
            <person name="Sherman D.J."/>
            <person name="Noel T."/>
        </authorList>
    </citation>
    <scope>NUCLEOTIDE SEQUENCE [LARGE SCALE GENOMIC DNA]</scope>
    <source>
        <strain evidence="12 13">CBS 6936</strain>
    </source>
</reference>
<feature type="domain" description="DNA mismatch repair protein HSM3 N-terminal" evidence="11">
    <location>
        <begin position="75"/>
        <end position="169"/>
    </location>
</feature>